<protein>
    <submittedName>
        <fullName evidence="6">Energy-coupling factor ABC transporter ATP-binding protein</fullName>
    </submittedName>
</protein>
<comment type="similarity">
    <text evidence="1">Belongs to the ABC transporter superfamily.</text>
</comment>
<evidence type="ECO:0000313" key="6">
    <source>
        <dbReference type="EMBL" id="MDK6027875.1"/>
    </source>
</evidence>
<evidence type="ECO:0000259" key="5">
    <source>
        <dbReference type="PROSITE" id="PS50893"/>
    </source>
</evidence>
<dbReference type="InterPro" id="IPR003593">
    <property type="entry name" value="AAA+_ATPase"/>
</dbReference>
<dbReference type="CDD" id="cd03230">
    <property type="entry name" value="ABC_DR_subfamily_A"/>
    <property type="match status" value="1"/>
</dbReference>
<organism evidence="6 7">
    <name type="scientific">Ignisphaera cupida</name>
    <dbReference type="NCBI Taxonomy" id="3050454"/>
    <lineage>
        <taxon>Archaea</taxon>
        <taxon>Thermoproteota</taxon>
        <taxon>Thermoprotei</taxon>
        <taxon>Desulfurococcales</taxon>
        <taxon>Desulfurococcaceae</taxon>
        <taxon>Ignisphaera</taxon>
    </lineage>
</organism>
<keyword evidence="3" id="KW-0547">Nucleotide-binding</keyword>
<dbReference type="Proteomes" id="UP001529235">
    <property type="component" value="Unassembled WGS sequence"/>
</dbReference>
<reference evidence="6 7" key="1">
    <citation type="submission" date="2023-05" db="EMBL/GenBank/DDBJ databases">
        <title>A new hyperthermophilic archaea 'Ignisphaera cupida' sp. nov. and description of the family 'Ignisphaeraceae' fam. nov.</title>
        <authorList>
            <person name="Podosokorskaya O.A."/>
            <person name="Elcheninov A.G."/>
            <person name="Klukina A."/>
            <person name="Merkel A.Y."/>
        </authorList>
    </citation>
    <scope>NUCLEOTIDE SEQUENCE [LARGE SCALE GENOMIC DNA]</scope>
    <source>
        <strain evidence="6 7">4213-co</strain>
    </source>
</reference>
<keyword evidence="7" id="KW-1185">Reference proteome</keyword>
<dbReference type="SMART" id="SM00382">
    <property type="entry name" value="AAA"/>
    <property type="match status" value="1"/>
</dbReference>
<keyword evidence="2" id="KW-0813">Transport</keyword>
<dbReference type="Gene3D" id="3.40.50.300">
    <property type="entry name" value="P-loop containing nucleotide triphosphate hydrolases"/>
    <property type="match status" value="1"/>
</dbReference>
<dbReference type="EMBL" id="JASNVW010000001">
    <property type="protein sequence ID" value="MDK6027875.1"/>
    <property type="molecule type" value="Genomic_DNA"/>
</dbReference>
<dbReference type="RefSeq" id="WP_285272855.1">
    <property type="nucleotide sequence ID" value="NZ_JASNVW010000001.1"/>
</dbReference>
<dbReference type="InterPro" id="IPR050763">
    <property type="entry name" value="ABC_transporter_ATP-binding"/>
</dbReference>
<name>A0ABD4Z3Z9_9CREN</name>
<comment type="caution">
    <text evidence="6">The sequence shown here is derived from an EMBL/GenBank/DDBJ whole genome shotgun (WGS) entry which is preliminary data.</text>
</comment>
<evidence type="ECO:0000256" key="3">
    <source>
        <dbReference type="ARBA" id="ARBA00022741"/>
    </source>
</evidence>
<keyword evidence="4 6" id="KW-0067">ATP-binding</keyword>
<dbReference type="GO" id="GO:0005524">
    <property type="term" value="F:ATP binding"/>
    <property type="evidence" value="ECO:0007669"/>
    <property type="project" value="UniProtKB-KW"/>
</dbReference>
<evidence type="ECO:0000256" key="2">
    <source>
        <dbReference type="ARBA" id="ARBA00022448"/>
    </source>
</evidence>
<gene>
    <name evidence="6" type="ORF">QPL79_00650</name>
</gene>
<dbReference type="SUPFAM" id="SSF52540">
    <property type="entry name" value="P-loop containing nucleoside triphosphate hydrolases"/>
    <property type="match status" value="1"/>
</dbReference>
<dbReference type="AlphaFoldDB" id="A0ABD4Z3Z9"/>
<dbReference type="InterPro" id="IPR027417">
    <property type="entry name" value="P-loop_NTPase"/>
</dbReference>
<accession>A0ABD4Z3Z9</accession>
<dbReference type="PROSITE" id="PS50893">
    <property type="entry name" value="ABC_TRANSPORTER_2"/>
    <property type="match status" value="1"/>
</dbReference>
<dbReference type="Pfam" id="PF00005">
    <property type="entry name" value="ABC_tran"/>
    <property type="match status" value="1"/>
</dbReference>
<evidence type="ECO:0000256" key="4">
    <source>
        <dbReference type="ARBA" id="ARBA00022840"/>
    </source>
</evidence>
<proteinExistence type="inferred from homology"/>
<feature type="domain" description="ABC transporter" evidence="5">
    <location>
        <begin position="3"/>
        <end position="217"/>
    </location>
</feature>
<evidence type="ECO:0000313" key="7">
    <source>
        <dbReference type="Proteomes" id="UP001529235"/>
    </source>
</evidence>
<sequence>MEIELRNVWHSYDGFTYALKDINLNFKKPGLYIVVGPNGAGKTTLLKIVSLILKPSQGFVLVNNKDFWKLKEDEKTVIRRDIVFVHDKPILLRGTVKYNIEIGLTIRNAYNTATLNYYVNKYGLEEILNRSSHKLSAGQAKIVSIVRALVLNPYVLILDEPFTFLDETRQNLLLEEIKNRVKENKITIVATHYMYKELIETSNNIIEIISGKIKYST</sequence>
<dbReference type="PANTHER" id="PTHR42711">
    <property type="entry name" value="ABC TRANSPORTER ATP-BINDING PROTEIN"/>
    <property type="match status" value="1"/>
</dbReference>
<evidence type="ECO:0000256" key="1">
    <source>
        <dbReference type="ARBA" id="ARBA00005417"/>
    </source>
</evidence>
<dbReference type="PANTHER" id="PTHR42711:SF5">
    <property type="entry name" value="ABC TRANSPORTER ATP-BINDING PROTEIN NATA"/>
    <property type="match status" value="1"/>
</dbReference>
<dbReference type="InterPro" id="IPR003439">
    <property type="entry name" value="ABC_transporter-like_ATP-bd"/>
</dbReference>